<dbReference type="PANTHER" id="PTHR38436">
    <property type="entry name" value="POLYKETIDE CYCLASE SNOAL-LIKE DOMAIN"/>
    <property type="match status" value="1"/>
</dbReference>
<evidence type="ECO:0000313" key="3">
    <source>
        <dbReference type="Proteomes" id="UP000715965"/>
    </source>
</evidence>
<dbReference type="PANTHER" id="PTHR38436:SF1">
    <property type="entry name" value="ESTER CYCLASE"/>
    <property type="match status" value="1"/>
</dbReference>
<dbReference type="Pfam" id="PF12680">
    <property type="entry name" value="SnoaL_2"/>
    <property type="match status" value="1"/>
</dbReference>
<reference evidence="2 3" key="1">
    <citation type="submission" date="2020-10" db="EMBL/GenBank/DDBJ databases">
        <title>Draft genome of Ramlibacter aquaticus LMG 30558.</title>
        <authorList>
            <person name="Props R."/>
        </authorList>
    </citation>
    <scope>NUCLEOTIDE SEQUENCE [LARGE SCALE GENOMIC DNA]</scope>
    <source>
        <strain evidence="2 3">LMG 30558</strain>
    </source>
</reference>
<feature type="domain" description="SnoaL-like" evidence="1">
    <location>
        <begin position="18"/>
        <end position="118"/>
    </location>
</feature>
<dbReference type="InterPro" id="IPR037401">
    <property type="entry name" value="SnoaL-like"/>
</dbReference>
<evidence type="ECO:0000313" key="2">
    <source>
        <dbReference type="EMBL" id="MBE7939072.1"/>
    </source>
</evidence>
<dbReference type="InterPro" id="IPR032710">
    <property type="entry name" value="NTF2-like_dom_sf"/>
</dbReference>
<dbReference type="SUPFAM" id="SSF54427">
    <property type="entry name" value="NTF2-like"/>
    <property type="match status" value="1"/>
</dbReference>
<evidence type="ECO:0000259" key="1">
    <source>
        <dbReference type="Pfam" id="PF12680"/>
    </source>
</evidence>
<dbReference type="Proteomes" id="UP000715965">
    <property type="component" value="Unassembled WGS sequence"/>
</dbReference>
<organism evidence="2 3">
    <name type="scientific">Ramlibacter aquaticus</name>
    <dbReference type="NCBI Taxonomy" id="2780094"/>
    <lineage>
        <taxon>Bacteria</taxon>
        <taxon>Pseudomonadati</taxon>
        <taxon>Pseudomonadota</taxon>
        <taxon>Betaproteobacteria</taxon>
        <taxon>Burkholderiales</taxon>
        <taxon>Comamonadaceae</taxon>
        <taxon>Ramlibacter</taxon>
    </lineage>
</organism>
<protein>
    <submittedName>
        <fullName evidence="2">Nuclear transport factor 2 family protein</fullName>
    </submittedName>
</protein>
<gene>
    <name evidence="2" type="ORF">IM725_00625</name>
</gene>
<keyword evidence="3" id="KW-1185">Reference proteome</keyword>
<dbReference type="Gene3D" id="3.10.450.50">
    <property type="match status" value="1"/>
</dbReference>
<dbReference type="EMBL" id="JADDOJ010000002">
    <property type="protein sequence ID" value="MBE7939072.1"/>
    <property type="molecule type" value="Genomic_DNA"/>
</dbReference>
<sequence length="136" mass="15643">MDAANSEHDSLASNKRNVLAFYDLMFNACQPREAIERYAGAHYTQHNPAVGDGKQAFIDYFERMAREYPGKRVHFKRVIAEGPYVVLHCHQEWPGFPDRDWAGMDIFRLDDQGRVVEHWDVLQVVPAESANGNSMF</sequence>
<accession>A0ABR9S9P3</accession>
<proteinExistence type="predicted"/>
<dbReference type="InterPro" id="IPR009959">
    <property type="entry name" value="Cyclase_SnoaL-like"/>
</dbReference>
<dbReference type="RefSeq" id="WP_193778625.1">
    <property type="nucleotide sequence ID" value="NZ_JADDOJ010000002.1"/>
</dbReference>
<comment type="caution">
    <text evidence="2">The sequence shown here is derived from an EMBL/GenBank/DDBJ whole genome shotgun (WGS) entry which is preliminary data.</text>
</comment>
<name>A0ABR9S9P3_9BURK</name>